<dbReference type="RefSeq" id="WP_076590385.1">
    <property type="nucleotide sequence ID" value="NZ_JABEYA020000006.1"/>
</dbReference>
<sequence length="91" mass="9990">MAESTPNAVANTSAAIVIANGVSESGFAKSLLSASFDQVINGHFYWQLSDLLTLICSAIVITNFFLTRIEIHQAKREQQAQHKEQDNGEPR</sequence>
<reference evidence="3" key="1">
    <citation type="journal article" date="2019" name="Int. J. Syst. Evol. Microbiol.">
        <title>The Global Catalogue of Microorganisms (GCM) 10K type strain sequencing project: providing services to taxonomists for standard genome sequencing and annotation.</title>
        <authorList>
            <consortium name="The Broad Institute Genomics Platform"/>
            <consortium name="The Broad Institute Genome Sequencing Center for Infectious Disease"/>
            <person name="Wu L."/>
            <person name="Ma J."/>
        </authorList>
    </citation>
    <scope>NUCLEOTIDE SEQUENCE [LARGE SCALE GENOMIC DNA]</scope>
    <source>
        <strain evidence="3">CECT 7398</strain>
    </source>
</reference>
<evidence type="ECO:0000313" key="2">
    <source>
        <dbReference type="EMBL" id="MDN3611345.1"/>
    </source>
</evidence>
<feature type="transmembrane region" description="Helical" evidence="1">
    <location>
        <begin position="44"/>
        <end position="66"/>
    </location>
</feature>
<gene>
    <name evidence="2" type="ORF">QWZ16_17225</name>
</gene>
<organism evidence="2 3">
    <name type="scientific">Vibrio ostreicida</name>
    <dbReference type="NCBI Taxonomy" id="526588"/>
    <lineage>
        <taxon>Bacteria</taxon>
        <taxon>Pseudomonadati</taxon>
        <taxon>Pseudomonadota</taxon>
        <taxon>Gammaproteobacteria</taxon>
        <taxon>Vibrionales</taxon>
        <taxon>Vibrionaceae</taxon>
        <taxon>Vibrio</taxon>
    </lineage>
</organism>
<proteinExistence type="predicted"/>
<name>A0ABT8BZ71_9VIBR</name>
<dbReference type="Proteomes" id="UP001238540">
    <property type="component" value="Unassembled WGS sequence"/>
</dbReference>
<evidence type="ECO:0008006" key="4">
    <source>
        <dbReference type="Google" id="ProtNLM"/>
    </source>
</evidence>
<keyword evidence="3" id="KW-1185">Reference proteome</keyword>
<evidence type="ECO:0000313" key="3">
    <source>
        <dbReference type="Proteomes" id="UP001238540"/>
    </source>
</evidence>
<keyword evidence="1" id="KW-0812">Transmembrane</keyword>
<keyword evidence="1" id="KW-1133">Transmembrane helix</keyword>
<protein>
    <recommendedName>
        <fullName evidence="4">MFS transporter</fullName>
    </recommendedName>
</protein>
<comment type="caution">
    <text evidence="2">The sequence shown here is derived from an EMBL/GenBank/DDBJ whole genome shotgun (WGS) entry which is preliminary data.</text>
</comment>
<keyword evidence="1" id="KW-0472">Membrane</keyword>
<accession>A0ABT8BZ71</accession>
<evidence type="ECO:0000256" key="1">
    <source>
        <dbReference type="SAM" id="Phobius"/>
    </source>
</evidence>
<dbReference type="EMBL" id="JAUFQC010000027">
    <property type="protein sequence ID" value="MDN3611345.1"/>
    <property type="molecule type" value="Genomic_DNA"/>
</dbReference>